<name>A0ABR4GDF2_9EURO</name>
<keyword evidence="2" id="KW-1185">Reference proteome</keyword>
<organism evidence="1 2">
    <name type="scientific">Aspergillus keveii</name>
    <dbReference type="NCBI Taxonomy" id="714993"/>
    <lineage>
        <taxon>Eukaryota</taxon>
        <taxon>Fungi</taxon>
        <taxon>Dikarya</taxon>
        <taxon>Ascomycota</taxon>
        <taxon>Pezizomycotina</taxon>
        <taxon>Eurotiomycetes</taxon>
        <taxon>Eurotiomycetidae</taxon>
        <taxon>Eurotiales</taxon>
        <taxon>Aspergillaceae</taxon>
        <taxon>Aspergillus</taxon>
        <taxon>Aspergillus subgen. Nidulantes</taxon>
    </lineage>
</organism>
<protein>
    <submittedName>
        <fullName evidence="1">Uncharacterized protein</fullName>
    </submittedName>
</protein>
<evidence type="ECO:0000313" key="2">
    <source>
        <dbReference type="Proteomes" id="UP001610563"/>
    </source>
</evidence>
<reference evidence="1 2" key="1">
    <citation type="submission" date="2024-07" db="EMBL/GenBank/DDBJ databases">
        <title>Section-level genome sequencing and comparative genomics of Aspergillus sections Usti and Cavernicolus.</title>
        <authorList>
            <consortium name="Lawrence Berkeley National Laboratory"/>
            <person name="Nybo J.L."/>
            <person name="Vesth T.C."/>
            <person name="Theobald S."/>
            <person name="Frisvad J.C."/>
            <person name="Larsen T.O."/>
            <person name="Kjaerboelling I."/>
            <person name="Rothschild-Mancinelli K."/>
            <person name="Lyhne E.K."/>
            <person name="Kogle M.E."/>
            <person name="Barry K."/>
            <person name="Clum A."/>
            <person name="Na H."/>
            <person name="Ledsgaard L."/>
            <person name="Lin J."/>
            <person name="Lipzen A."/>
            <person name="Kuo A."/>
            <person name="Riley R."/>
            <person name="Mondo S."/>
            <person name="Labutti K."/>
            <person name="Haridas S."/>
            <person name="Pangalinan J."/>
            <person name="Salamov A.A."/>
            <person name="Simmons B.A."/>
            <person name="Magnuson J.K."/>
            <person name="Chen J."/>
            <person name="Drula E."/>
            <person name="Henrissat B."/>
            <person name="Wiebenga A."/>
            <person name="Lubbers R.J."/>
            <person name="Gomes A.C."/>
            <person name="Makela M.R."/>
            <person name="Stajich J."/>
            <person name="Grigoriev I.V."/>
            <person name="Mortensen U.H."/>
            <person name="De Vries R.P."/>
            <person name="Baker S.E."/>
            <person name="Andersen M.R."/>
        </authorList>
    </citation>
    <scope>NUCLEOTIDE SEQUENCE [LARGE SCALE GENOMIC DNA]</scope>
    <source>
        <strain evidence="1 2">CBS 209.92</strain>
    </source>
</reference>
<dbReference type="Proteomes" id="UP001610563">
    <property type="component" value="Unassembled WGS sequence"/>
</dbReference>
<dbReference type="EMBL" id="JBFTWV010000021">
    <property type="protein sequence ID" value="KAL2797067.1"/>
    <property type="molecule type" value="Genomic_DNA"/>
</dbReference>
<gene>
    <name evidence="1" type="ORF">BJX66DRAFT_112378</name>
</gene>
<comment type="caution">
    <text evidence="1">The sequence shown here is derived from an EMBL/GenBank/DDBJ whole genome shotgun (WGS) entry which is preliminary data.</text>
</comment>
<sequence>MDDLAKFLSEANWRQRGQHTSICDDNSLEPILAKYVSELPAAFRSFGFQAWRTMGTVRLVEGCAYILPIKGSCQVVNGPSLSPGSEPFYFERAAIIYGSVYFILAAPKHCQGGQRQQGE</sequence>
<evidence type="ECO:0000313" key="1">
    <source>
        <dbReference type="EMBL" id="KAL2797067.1"/>
    </source>
</evidence>
<accession>A0ABR4GDF2</accession>
<proteinExistence type="predicted"/>